<dbReference type="Gene3D" id="3.90.1860.10">
    <property type="entry name" value="tRNA-splicing ligase RtcB"/>
    <property type="match status" value="1"/>
</dbReference>
<dbReference type="GO" id="GO:0030145">
    <property type="term" value="F:manganese ion binding"/>
    <property type="evidence" value="ECO:0007669"/>
    <property type="project" value="TreeGrafter"/>
</dbReference>
<gene>
    <name evidence="12" type="ORF">A2519_08275</name>
</gene>
<dbReference type="PANTHER" id="PTHR43749">
    <property type="entry name" value="RNA-SPLICING LIGASE RTCB"/>
    <property type="match status" value="1"/>
</dbReference>
<evidence type="ECO:0000256" key="6">
    <source>
        <dbReference type="ARBA" id="ARBA00023134"/>
    </source>
</evidence>
<feature type="binding site" evidence="11">
    <location>
        <position position="164"/>
    </location>
    <ligand>
        <name>Mn(2+)</name>
        <dbReference type="ChEBI" id="CHEBI:29035"/>
        <label>2</label>
    </ligand>
</feature>
<feature type="binding site" evidence="11">
    <location>
        <position position="148"/>
    </location>
    <ligand>
        <name>Mn(2+)</name>
        <dbReference type="ChEBI" id="CHEBI:29035"/>
        <label>1</label>
    </ligand>
</feature>
<dbReference type="PANTHER" id="PTHR43749:SF2">
    <property type="entry name" value="RNA-SPLICING LIGASE RTCB"/>
    <property type="match status" value="1"/>
</dbReference>
<keyword evidence="2" id="KW-0436">Ligase</keyword>
<evidence type="ECO:0000256" key="11">
    <source>
        <dbReference type="PIRSR" id="PIRSR601233-3"/>
    </source>
</evidence>
<dbReference type="GO" id="GO:0170057">
    <property type="term" value="F:RNA ligase (GTP) activity"/>
    <property type="evidence" value="ECO:0007669"/>
    <property type="project" value="UniProtKB-EC"/>
</dbReference>
<feature type="binding site" evidence="10">
    <location>
        <begin position="310"/>
        <end position="313"/>
    </location>
    <ligand>
        <name>GMP</name>
        <dbReference type="ChEBI" id="CHEBI:58115"/>
    </ligand>
</feature>
<dbReference type="InterPro" id="IPR001233">
    <property type="entry name" value="RtcB"/>
</dbReference>
<protein>
    <recommendedName>
        <fullName evidence="1">3'-phosphate/5'-hydroxy nucleic acid ligase</fullName>
        <ecNumber evidence="1">6.5.1.8</ecNumber>
    </recommendedName>
</protein>
<keyword evidence="3 11" id="KW-0479">Metal-binding</keyword>
<dbReference type="SUPFAM" id="SSF103365">
    <property type="entry name" value="Hypothetical protein PH1602"/>
    <property type="match status" value="1"/>
</dbReference>
<dbReference type="InterPro" id="IPR052915">
    <property type="entry name" value="RtcB-like"/>
</dbReference>
<dbReference type="Pfam" id="PF01139">
    <property type="entry name" value="RtcB"/>
    <property type="match status" value="2"/>
</dbReference>
<dbReference type="EC" id="6.5.1.8" evidence="1"/>
<feature type="active site" description="GMP-histidine intermediate" evidence="9">
    <location>
        <position position="310"/>
    </location>
</feature>
<proteinExistence type="predicted"/>
<feature type="binding site" evidence="11">
    <location>
        <position position="73"/>
    </location>
    <ligand>
        <name>Mn(2+)</name>
        <dbReference type="ChEBI" id="CHEBI:29035"/>
        <label>1</label>
    </ligand>
</feature>
<dbReference type="GO" id="GO:0042245">
    <property type="term" value="P:RNA repair"/>
    <property type="evidence" value="ECO:0007669"/>
    <property type="project" value="UniProtKB-KW"/>
</dbReference>
<feature type="binding site" evidence="10">
    <location>
        <position position="293"/>
    </location>
    <ligand>
        <name>GMP</name>
        <dbReference type="ChEBI" id="CHEBI:58115"/>
    </ligand>
</feature>
<comment type="cofactor">
    <cofactor evidence="11">
        <name>Mn(2+)</name>
        <dbReference type="ChEBI" id="CHEBI:29035"/>
    </cofactor>
    <text evidence="11">Binds 2 manganese ions per subunit.</text>
</comment>
<feature type="binding site" evidence="10">
    <location>
        <position position="380"/>
    </location>
    <ligand>
        <name>GMP</name>
        <dbReference type="ChEBI" id="CHEBI:58115"/>
    </ligand>
</feature>
<evidence type="ECO:0000256" key="9">
    <source>
        <dbReference type="PIRSR" id="PIRSR601233-1"/>
    </source>
</evidence>
<evidence type="ECO:0000256" key="5">
    <source>
        <dbReference type="ARBA" id="ARBA00022800"/>
    </source>
</evidence>
<comment type="caution">
    <text evidence="12">The sequence shown here is derived from an EMBL/GenBank/DDBJ whole genome shotgun (WGS) entry which is preliminary data.</text>
</comment>
<dbReference type="AlphaFoldDB" id="A0A1F7FHU4"/>
<sequence>MQIKQFSKDAAPLHIWGSAFDQGTLDQLEALTRMPYIFDHVAAMPDAHVGIGATIGSVFATRNAVVPSAVGVDIGCGMRAVRTSLPAEAGTQHLLQRFVDLVYSRIPLGFESHSNSRDWNGLKHFPLADKELRKKAAMQLGTLGGGNHFVEVQSDGQCLWLMIHTGSRHIGLQIAERSIREAKKYNTHYKMGLPPDLSCLPLDSSEGQEYMEAMNWALDYARENRRQLMEELLDIFREAIAPSFDELEDIEINHNFAAFEEHFSKRVLVHRKGATRAYTGEYGIIPGSMGAVSYITRGKGNPDSFMSSSHGAGRAMGRREAQKRFGMDDFKRSMKGVVANLRKNMIDEIPLAYKNIDEVMKAQEDLVEIVYMLHPLASVKG</sequence>
<evidence type="ECO:0000313" key="12">
    <source>
        <dbReference type="EMBL" id="OGK06260.1"/>
    </source>
</evidence>
<name>A0A1F7FHU4_UNCRA</name>
<dbReference type="EMBL" id="MFYX01000033">
    <property type="protein sequence ID" value="OGK06260.1"/>
    <property type="molecule type" value="Genomic_DNA"/>
</dbReference>
<evidence type="ECO:0000256" key="10">
    <source>
        <dbReference type="PIRSR" id="PIRSR601233-2"/>
    </source>
</evidence>
<evidence type="ECO:0000256" key="3">
    <source>
        <dbReference type="ARBA" id="ARBA00022723"/>
    </source>
</evidence>
<dbReference type="GO" id="GO:0006396">
    <property type="term" value="P:RNA processing"/>
    <property type="evidence" value="ECO:0007669"/>
    <property type="project" value="InterPro"/>
</dbReference>
<feature type="binding site" evidence="10">
    <location>
        <begin position="147"/>
        <end position="151"/>
    </location>
    <ligand>
        <name>GMP</name>
        <dbReference type="ChEBI" id="CHEBI:58115"/>
    </ligand>
</feature>
<comment type="catalytic activity">
    <reaction evidence="8">
        <text>a 3'-end 3'-phospho-ribonucleotide-RNA + a 5'-end dephospho-ribonucleoside-RNA + GTP = a ribonucleotidyl-ribonucleotide-RNA + GMP + diphosphate</text>
        <dbReference type="Rhea" id="RHEA:68076"/>
        <dbReference type="Rhea" id="RHEA-COMP:10463"/>
        <dbReference type="Rhea" id="RHEA-COMP:13936"/>
        <dbReference type="Rhea" id="RHEA-COMP:17355"/>
        <dbReference type="ChEBI" id="CHEBI:33019"/>
        <dbReference type="ChEBI" id="CHEBI:37565"/>
        <dbReference type="ChEBI" id="CHEBI:58115"/>
        <dbReference type="ChEBI" id="CHEBI:83062"/>
        <dbReference type="ChEBI" id="CHEBI:138284"/>
        <dbReference type="ChEBI" id="CHEBI:173118"/>
        <dbReference type="EC" id="6.5.1.8"/>
    </reaction>
</comment>
<feature type="binding site" evidence="11">
    <location>
        <position position="254"/>
    </location>
    <ligand>
        <name>Mn(2+)</name>
        <dbReference type="ChEBI" id="CHEBI:29035"/>
        <label>2</label>
    </ligand>
</feature>
<evidence type="ECO:0000256" key="1">
    <source>
        <dbReference type="ARBA" id="ARBA00012726"/>
    </source>
</evidence>
<evidence type="ECO:0000256" key="7">
    <source>
        <dbReference type="ARBA" id="ARBA00023211"/>
    </source>
</evidence>
<keyword evidence="4 10" id="KW-0547">Nucleotide-binding</keyword>
<dbReference type="GO" id="GO:0003909">
    <property type="term" value="F:DNA ligase activity"/>
    <property type="evidence" value="ECO:0007669"/>
    <property type="project" value="TreeGrafter"/>
</dbReference>
<keyword evidence="5" id="KW-0692">RNA repair</keyword>
<evidence type="ECO:0000313" key="13">
    <source>
        <dbReference type="Proteomes" id="UP000179243"/>
    </source>
</evidence>
<dbReference type="GO" id="GO:0006281">
    <property type="term" value="P:DNA repair"/>
    <property type="evidence" value="ECO:0007669"/>
    <property type="project" value="TreeGrafter"/>
</dbReference>
<dbReference type="Proteomes" id="UP000179243">
    <property type="component" value="Unassembled WGS sequence"/>
</dbReference>
<dbReference type="GO" id="GO:0005525">
    <property type="term" value="F:GTP binding"/>
    <property type="evidence" value="ECO:0007669"/>
    <property type="project" value="UniProtKB-KW"/>
</dbReference>
<feature type="binding site" evidence="10">
    <location>
        <begin position="254"/>
        <end position="255"/>
    </location>
    <ligand>
        <name>GMP</name>
        <dbReference type="ChEBI" id="CHEBI:58115"/>
    </ligand>
</feature>
<evidence type="ECO:0000256" key="2">
    <source>
        <dbReference type="ARBA" id="ARBA00022598"/>
    </source>
</evidence>
<evidence type="ECO:0000256" key="8">
    <source>
        <dbReference type="ARBA" id="ARBA00047746"/>
    </source>
</evidence>
<keyword evidence="7 11" id="KW-0464">Manganese</keyword>
<keyword evidence="6 10" id="KW-0342">GTP-binding</keyword>
<dbReference type="InterPro" id="IPR036025">
    <property type="entry name" value="RtcB-like_sf"/>
</dbReference>
<accession>A0A1F7FHU4</accession>
<reference evidence="12 13" key="1">
    <citation type="journal article" date="2016" name="Nat. Commun.">
        <title>Thousands of microbial genomes shed light on interconnected biogeochemical processes in an aquifer system.</title>
        <authorList>
            <person name="Anantharaman K."/>
            <person name="Brown C.T."/>
            <person name="Hug L.A."/>
            <person name="Sharon I."/>
            <person name="Castelle C.J."/>
            <person name="Probst A.J."/>
            <person name="Thomas B.C."/>
            <person name="Singh A."/>
            <person name="Wilkins M.J."/>
            <person name="Karaoz U."/>
            <person name="Brodie E.L."/>
            <person name="Williams K.H."/>
            <person name="Hubbard S.S."/>
            <person name="Banfield J.F."/>
        </authorList>
    </citation>
    <scope>NUCLEOTIDE SEQUENCE [LARGE SCALE GENOMIC DNA]</scope>
</reference>
<evidence type="ECO:0000256" key="4">
    <source>
        <dbReference type="ARBA" id="ARBA00022741"/>
    </source>
</evidence>
<organism evidence="12 13">
    <name type="scientific">Candidatus Raymondbacteria bacterium RIFOXYD12_FULL_49_13</name>
    <dbReference type="NCBI Taxonomy" id="1817890"/>
    <lineage>
        <taxon>Bacteria</taxon>
        <taxon>Raymondiibacteriota</taxon>
    </lineage>
</organism>
<feature type="binding site" evidence="10">
    <location>
        <begin position="286"/>
        <end position="289"/>
    </location>
    <ligand>
        <name>GMP</name>
        <dbReference type="ChEBI" id="CHEBI:58115"/>
    </ligand>
</feature>